<dbReference type="OrthoDB" id="1913697at2"/>
<accession>A0A1M4YDQ5</accession>
<dbReference type="STRING" id="1533.SAMN05443638_1274"/>
<feature type="transmembrane region" description="Helical" evidence="1">
    <location>
        <begin position="7"/>
        <end position="24"/>
    </location>
</feature>
<proteinExistence type="predicted"/>
<reference evidence="2 3" key="1">
    <citation type="submission" date="2016-11" db="EMBL/GenBank/DDBJ databases">
        <authorList>
            <person name="Jaros S."/>
            <person name="Januszkiewicz K."/>
            <person name="Wedrychowicz H."/>
        </authorList>
    </citation>
    <scope>NUCLEOTIDE SEQUENCE [LARGE SCALE GENOMIC DNA]</scope>
    <source>
        <strain evidence="2 3">DSM 2631</strain>
    </source>
</reference>
<dbReference type="Proteomes" id="UP000184035">
    <property type="component" value="Unassembled WGS sequence"/>
</dbReference>
<evidence type="ECO:0000313" key="3">
    <source>
        <dbReference type="Proteomes" id="UP000184035"/>
    </source>
</evidence>
<feature type="transmembrane region" description="Helical" evidence="1">
    <location>
        <begin position="140"/>
        <end position="155"/>
    </location>
</feature>
<feature type="transmembrane region" description="Helical" evidence="1">
    <location>
        <begin position="109"/>
        <end position="128"/>
    </location>
</feature>
<gene>
    <name evidence="2" type="ORF">SAMN05443638_1274</name>
</gene>
<evidence type="ECO:0000313" key="2">
    <source>
        <dbReference type="EMBL" id="SHF03964.1"/>
    </source>
</evidence>
<keyword evidence="3" id="KW-1185">Reference proteome</keyword>
<feature type="transmembrane region" description="Helical" evidence="1">
    <location>
        <begin position="80"/>
        <end position="97"/>
    </location>
</feature>
<organism evidence="2 3">
    <name type="scientific">Clostridium fallax</name>
    <dbReference type="NCBI Taxonomy" id="1533"/>
    <lineage>
        <taxon>Bacteria</taxon>
        <taxon>Bacillati</taxon>
        <taxon>Bacillota</taxon>
        <taxon>Clostridia</taxon>
        <taxon>Eubacteriales</taxon>
        <taxon>Clostridiaceae</taxon>
        <taxon>Clostridium</taxon>
    </lineage>
</organism>
<feature type="transmembrane region" description="Helical" evidence="1">
    <location>
        <begin position="30"/>
        <end position="47"/>
    </location>
</feature>
<protein>
    <submittedName>
        <fullName evidence="2">Uncharacterized protein</fullName>
    </submittedName>
</protein>
<keyword evidence="1" id="KW-0812">Transmembrane</keyword>
<dbReference type="RefSeq" id="WP_072897206.1">
    <property type="nucleotide sequence ID" value="NZ_FQVM01000027.1"/>
</dbReference>
<name>A0A1M4YDQ5_9CLOT</name>
<keyword evidence="1" id="KW-0472">Membrane</keyword>
<dbReference type="EMBL" id="FQVM01000027">
    <property type="protein sequence ID" value="SHF03964.1"/>
    <property type="molecule type" value="Genomic_DNA"/>
</dbReference>
<sequence>MRGRTIAFGIILTLLVPLIVYFIGVGKTTYLIGGIFIIKGLMIIFIPKEVKKIDKFINIDRWEAFQKKDSEFKLHVEKGSIAYILIGLGILFLGYRFETLGINNKLFPYYLAYGAFVAIYFFGETFSVIKSKDLDEYRRFNVYVSIALIVVAILIL</sequence>
<keyword evidence="1" id="KW-1133">Transmembrane helix</keyword>
<dbReference type="AlphaFoldDB" id="A0A1M4YDQ5"/>
<evidence type="ECO:0000256" key="1">
    <source>
        <dbReference type="SAM" id="Phobius"/>
    </source>
</evidence>